<sequence>MLGTQIFHPYSFDLALFRNYALTPNAQIRHSDTILMRLRYAMKTRGEVPGLIYVGLILNLSCADSIMMLAPSLFMQGDDMAAVGIQALHIDELLAIWLILMRMVVLGVMHLVLDMAGL</sequence>
<keyword evidence="1" id="KW-0472">Membrane</keyword>
<protein>
    <submittedName>
        <fullName evidence="2">Uncharacterized protein</fullName>
    </submittedName>
</protein>
<evidence type="ECO:0000313" key="2">
    <source>
        <dbReference type="EMBL" id="CAI8598834.1"/>
    </source>
</evidence>
<proteinExistence type="predicted"/>
<accession>A0AAV0ZM11</accession>
<dbReference type="AlphaFoldDB" id="A0AAV0ZM11"/>
<dbReference type="EMBL" id="OX451737">
    <property type="protein sequence ID" value="CAI8598834.1"/>
    <property type="molecule type" value="Genomic_DNA"/>
</dbReference>
<keyword evidence="1" id="KW-0812">Transmembrane</keyword>
<gene>
    <name evidence="2" type="ORF">VFH_II146560</name>
</gene>
<name>A0AAV0ZM11_VICFA</name>
<feature type="transmembrane region" description="Helical" evidence="1">
    <location>
        <begin position="51"/>
        <end position="74"/>
    </location>
</feature>
<reference evidence="2 3" key="1">
    <citation type="submission" date="2023-01" db="EMBL/GenBank/DDBJ databases">
        <authorList>
            <person name="Kreplak J."/>
        </authorList>
    </citation>
    <scope>NUCLEOTIDE SEQUENCE [LARGE SCALE GENOMIC DNA]</scope>
</reference>
<feature type="transmembrane region" description="Helical" evidence="1">
    <location>
        <begin position="94"/>
        <end position="113"/>
    </location>
</feature>
<dbReference type="Proteomes" id="UP001157006">
    <property type="component" value="Chromosome 2"/>
</dbReference>
<organism evidence="2 3">
    <name type="scientific">Vicia faba</name>
    <name type="common">Broad bean</name>
    <name type="synonym">Faba vulgaris</name>
    <dbReference type="NCBI Taxonomy" id="3906"/>
    <lineage>
        <taxon>Eukaryota</taxon>
        <taxon>Viridiplantae</taxon>
        <taxon>Streptophyta</taxon>
        <taxon>Embryophyta</taxon>
        <taxon>Tracheophyta</taxon>
        <taxon>Spermatophyta</taxon>
        <taxon>Magnoliopsida</taxon>
        <taxon>eudicotyledons</taxon>
        <taxon>Gunneridae</taxon>
        <taxon>Pentapetalae</taxon>
        <taxon>rosids</taxon>
        <taxon>fabids</taxon>
        <taxon>Fabales</taxon>
        <taxon>Fabaceae</taxon>
        <taxon>Papilionoideae</taxon>
        <taxon>50 kb inversion clade</taxon>
        <taxon>NPAAA clade</taxon>
        <taxon>Hologalegina</taxon>
        <taxon>IRL clade</taxon>
        <taxon>Fabeae</taxon>
        <taxon>Vicia</taxon>
    </lineage>
</organism>
<keyword evidence="1" id="KW-1133">Transmembrane helix</keyword>
<evidence type="ECO:0000256" key="1">
    <source>
        <dbReference type="SAM" id="Phobius"/>
    </source>
</evidence>
<keyword evidence="3" id="KW-1185">Reference proteome</keyword>
<evidence type="ECO:0000313" key="3">
    <source>
        <dbReference type="Proteomes" id="UP001157006"/>
    </source>
</evidence>